<feature type="domain" description="Methyltransferase FkbM" evidence="1">
    <location>
        <begin position="137"/>
        <end position="300"/>
    </location>
</feature>
<dbReference type="InterPro" id="IPR006342">
    <property type="entry name" value="FkbM_mtfrase"/>
</dbReference>
<dbReference type="Pfam" id="PF13649">
    <property type="entry name" value="Methyltransf_25"/>
    <property type="match status" value="1"/>
</dbReference>
<dbReference type="AlphaFoldDB" id="A0A6M0JVB1"/>
<dbReference type="NCBIfam" id="TIGR01444">
    <property type="entry name" value="fkbM_fam"/>
    <property type="match status" value="1"/>
</dbReference>
<protein>
    <submittedName>
        <fullName evidence="3">Class I SAM-dependent methyltransferase</fullName>
    </submittedName>
</protein>
<keyword evidence="3" id="KW-0808">Transferase</keyword>
<evidence type="ECO:0000259" key="1">
    <source>
        <dbReference type="Pfam" id="PF05050"/>
    </source>
</evidence>
<dbReference type="Pfam" id="PF05050">
    <property type="entry name" value="Methyltransf_21"/>
    <property type="match status" value="1"/>
</dbReference>
<dbReference type="PANTHER" id="PTHR34203">
    <property type="entry name" value="METHYLTRANSFERASE, FKBM FAMILY PROTEIN"/>
    <property type="match status" value="1"/>
</dbReference>
<reference evidence="3 4" key="1">
    <citation type="submission" date="2020-02" db="EMBL/GenBank/DDBJ databases">
        <title>Genome sequences of Thiorhodococcus mannitoliphagus and Thiorhodococcus minor, purple sulfur photosynthetic bacteria in the gammaproteobacterial family, Chromatiaceae.</title>
        <authorList>
            <person name="Aviles F.A."/>
            <person name="Meyer T.E."/>
            <person name="Kyndt J.A."/>
        </authorList>
    </citation>
    <scope>NUCLEOTIDE SEQUENCE [LARGE SCALE GENOMIC DNA]</scope>
    <source>
        <strain evidence="3 4">DSM 11518</strain>
    </source>
</reference>
<sequence>MSDSKDAASFPSSADDPSWWSASHIPEASLTDIFHCFRLILGRVPSRAEWSGHSARAGEELTSVVSSYVSSREFAMKGLIRGLCLEDIESFERDGLILHASRSDLAVGKHLLAGTAYEPHVAGLFRRRLSAGGAAIDIGANIGYFSMLAASLVGPSGYVLAVEPSASNVKLIEASRRRNAFTQLHVLLAAAGEELGLLAYNSSHSNGIAGAAAETLDGLLSETLVPKIPLDLVVAPERQIDLVKVDVEGGEYLALRGLEQTLKRCHPTIVFAFSPHALTAVSGGDWKAIFHWLTDLGYRFAELTSEEALAWTQDSQLLLGRFEASGIDHIDVVAEPSEPAASPAAPSGTQSRAGQVTSEAIRDAYSAHYYLEDCGGYETYRAHGGKILDPRLDCMARLAGLLDDKASLRVLDLGCGRGELARYFAALGHAVDAIDYSPEALRLAGACFAGEPELRRRAVLQCASVTDPGVYRGPYDLVLASDLIEHLAPEELDQLYRLIHQHLAADGVFIAHTFPNLWYYRYAYPRQRRLAAQEGRPPLPAEPRSPYELQMHINEQSPTQMRRQLGAVFPHVLLWAGDHEEPTGSLARRFGKSDWREARSLFAIASHRPVDPAGVIQALQRPPEY</sequence>
<organism evidence="3 4">
    <name type="scientific">Thiorhodococcus minor</name>
    <dbReference type="NCBI Taxonomy" id="57489"/>
    <lineage>
        <taxon>Bacteria</taxon>
        <taxon>Pseudomonadati</taxon>
        <taxon>Pseudomonadota</taxon>
        <taxon>Gammaproteobacteria</taxon>
        <taxon>Chromatiales</taxon>
        <taxon>Chromatiaceae</taxon>
        <taxon>Thiorhodococcus</taxon>
    </lineage>
</organism>
<dbReference type="PANTHER" id="PTHR34203:SF15">
    <property type="entry name" value="SLL1173 PROTEIN"/>
    <property type="match status" value="1"/>
</dbReference>
<evidence type="ECO:0000259" key="2">
    <source>
        <dbReference type="Pfam" id="PF13649"/>
    </source>
</evidence>
<dbReference type="Proteomes" id="UP000483379">
    <property type="component" value="Unassembled WGS sequence"/>
</dbReference>
<dbReference type="InterPro" id="IPR052514">
    <property type="entry name" value="SAM-dependent_MTase"/>
</dbReference>
<feature type="domain" description="Methyltransferase" evidence="2">
    <location>
        <begin position="410"/>
        <end position="507"/>
    </location>
</feature>
<dbReference type="GO" id="GO:0032259">
    <property type="term" value="P:methylation"/>
    <property type="evidence" value="ECO:0007669"/>
    <property type="project" value="UniProtKB-KW"/>
</dbReference>
<keyword evidence="4" id="KW-1185">Reference proteome</keyword>
<dbReference type="Gene3D" id="3.40.50.150">
    <property type="entry name" value="Vaccinia Virus protein VP39"/>
    <property type="match status" value="2"/>
</dbReference>
<name>A0A6M0JVB1_9GAMM</name>
<gene>
    <name evidence="3" type="ORF">G3446_04200</name>
</gene>
<keyword evidence="3" id="KW-0489">Methyltransferase</keyword>
<accession>A0A6M0JVB1</accession>
<dbReference type="InterPro" id="IPR041698">
    <property type="entry name" value="Methyltransf_25"/>
</dbReference>
<evidence type="ECO:0000313" key="3">
    <source>
        <dbReference type="EMBL" id="NEV61109.1"/>
    </source>
</evidence>
<dbReference type="CDD" id="cd02440">
    <property type="entry name" value="AdoMet_MTases"/>
    <property type="match status" value="1"/>
</dbReference>
<proteinExistence type="predicted"/>
<dbReference type="GO" id="GO:0008168">
    <property type="term" value="F:methyltransferase activity"/>
    <property type="evidence" value="ECO:0007669"/>
    <property type="project" value="UniProtKB-KW"/>
</dbReference>
<evidence type="ECO:0000313" key="4">
    <source>
        <dbReference type="Proteomes" id="UP000483379"/>
    </source>
</evidence>
<dbReference type="SUPFAM" id="SSF53335">
    <property type="entry name" value="S-adenosyl-L-methionine-dependent methyltransferases"/>
    <property type="match status" value="2"/>
</dbReference>
<comment type="caution">
    <text evidence="3">The sequence shown here is derived from an EMBL/GenBank/DDBJ whole genome shotgun (WGS) entry which is preliminary data.</text>
</comment>
<dbReference type="EMBL" id="JAAIJQ010000008">
    <property type="protein sequence ID" value="NEV61109.1"/>
    <property type="molecule type" value="Genomic_DNA"/>
</dbReference>
<dbReference type="InterPro" id="IPR029063">
    <property type="entry name" value="SAM-dependent_MTases_sf"/>
</dbReference>
<dbReference type="RefSeq" id="WP_164451158.1">
    <property type="nucleotide sequence ID" value="NZ_JAAIJQ010000008.1"/>
</dbReference>